<dbReference type="RefSeq" id="WP_123817260.1">
    <property type="nucleotide sequence ID" value="NZ_JBEYIY010000026.1"/>
</dbReference>
<evidence type="ECO:0000313" key="5">
    <source>
        <dbReference type="Proteomes" id="UP000266906"/>
    </source>
</evidence>
<dbReference type="EMBL" id="RKQG01000001">
    <property type="protein sequence ID" value="RPE32316.1"/>
    <property type="molecule type" value="Genomic_DNA"/>
</dbReference>
<dbReference type="InterPro" id="IPR043504">
    <property type="entry name" value="Peptidase_S1_PA_chymotrypsin"/>
</dbReference>
<sequence>MTDQHRTARRVRSAAAAALVTVLAVTTAACSQKPVPSPPPAKSSASGSKDSVDIGDLQNFLSQAPNWNADDWKKWASKNGFKPEDIEAIKSFWNTKKPADPKKTTSIAPDEKAPSIRDVVFPSVVQAKAQPHPYGADTAVIGKIFFESDEGTAVCSGTVVADPGNPGRSNLVWTAAHCAHGGKGKGYFTKLMFAPSYNRTGVTSNGKGQNATWEQVAPLGRWLATDMLVMPQWTQEGNLVGTAANQFDFAVIRVASLDGSDISLEETVGGSVPILFNAKPEDITAPKAYGYPAGKPYDGEELEHCDSTAKLTPFVFDRSRPPMLAIGCSMTGGSSGGGWITRQNGKPVLFSNVSIGDNGNRWQAGPTLGPDAKKMFDAFLAKESGNR</sequence>
<feature type="region of interest" description="Disordered" evidence="2">
    <location>
        <begin position="29"/>
        <end position="53"/>
    </location>
</feature>
<dbReference type="Proteomes" id="UP000266906">
    <property type="component" value="Unassembled WGS sequence"/>
</dbReference>
<name>A0A3N4RHR5_9ACTN</name>
<reference evidence="4 5" key="1">
    <citation type="submission" date="2018-11" db="EMBL/GenBank/DDBJ databases">
        <title>Sequencing the genomes of 1000 actinobacteria strains.</title>
        <authorList>
            <person name="Klenk H.-P."/>
        </authorList>
    </citation>
    <scope>NUCLEOTIDE SEQUENCE [LARGE SCALE GENOMIC DNA]</scope>
    <source>
        <strain evidence="4 5">DSM 44781</strain>
    </source>
</reference>
<dbReference type="SUPFAM" id="SSF50494">
    <property type="entry name" value="Trypsin-like serine proteases"/>
    <property type="match status" value="1"/>
</dbReference>
<dbReference type="PROSITE" id="PS51257">
    <property type="entry name" value="PROKAR_LIPOPROTEIN"/>
    <property type="match status" value="1"/>
</dbReference>
<dbReference type="InterPro" id="IPR009003">
    <property type="entry name" value="Peptidase_S1_PA"/>
</dbReference>
<proteinExistence type="predicted"/>
<dbReference type="Gene3D" id="2.40.10.10">
    <property type="entry name" value="Trypsin-like serine proteases"/>
    <property type="match status" value="2"/>
</dbReference>
<evidence type="ECO:0000256" key="1">
    <source>
        <dbReference type="ARBA" id="ARBA00022729"/>
    </source>
</evidence>
<dbReference type="InterPro" id="IPR050966">
    <property type="entry name" value="Glutamyl_endopeptidase"/>
</dbReference>
<gene>
    <name evidence="4" type="ORF">EDD38_0567</name>
</gene>
<feature type="signal peptide" evidence="3">
    <location>
        <begin position="1"/>
        <end position="28"/>
    </location>
</feature>
<dbReference type="AlphaFoldDB" id="A0A3N4RHR5"/>
<comment type="caution">
    <text evidence="4">The sequence shown here is derived from an EMBL/GenBank/DDBJ whole genome shotgun (WGS) entry which is preliminary data.</text>
</comment>
<accession>A0A3N4RHR5</accession>
<dbReference type="PANTHER" id="PTHR15462">
    <property type="entry name" value="SERINE PROTEASE"/>
    <property type="match status" value="1"/>
</dbReference>
<keyword evidence="1 3" id="KW-0732">Signal</keyword>
<evidence type="ECO:0000313" key="4">
    <source>
        <dbReference type="EMBL" id="RPE32316.1"/>
    </source>
</evidence>
<evidence type="ECO:0000256" key="2">
    <source>
        <dbReference type="SAM" id="MobiDB-lite"/>
    </source>
</evidence>
<organism evidence="4 5">
    <name type="scientific">Kitasatospora cineracea</name>
    <dbReference type="NCBI Taxonomy" id="88074"/>
    <lineage>
        <taxon>Bacteria</taxon>
        <taxon>Bacillati</taxon>
        <taxon>Actinomycetota</taxon>
        <taxon>Actinomycetes</taxon>
        <taxon>Kitasatosporales</taxon>
        <taxon>Streptomycetaceae</taxon>
        <taxon>Kitasatospora</taxon>
    </lineage>
</organism>
<feature type="chain" id="PRO_5038392372" evidence="3">
    <location>
        <begin position="29"/>
        <end position="387"/>
    </location>
</feature>
<evidence type="ECO:0000256" key="3">
    <source>
        <dbReference type="SAM" id="SignalP"/>
    </source>
</evidence>
<dbReference type="PANTHER" id="PTHR15462:SF19">
    <property type="entry name" value="PEPTIDASE S1 DOMAIN-CONTAINING PROTEIN"/>
    <property type="match status" value="1"/>
</dbReference>
<keyword evidence="5" id="KW-1185">Reference proteome</keyword>
<protein>
    <submittedName>
        <fullName evidence="4">Trypsin-like peptidase</fullName>
    </submittedName>
</protein>